<evidence type="ECO:0000313" key="2">
    <source>
        <dbReference type="EMBL" id="QJH93816.1"/>
    </source>
</evidence>
<evidence type="ECO:0000313" key="1">
    <source>
        <dbReference type="EMBL" id="QJA46410.1"/>
    </source>
</evidence>
<dbReference type="EMBL" id="MT144010">
    <property type="protein sequence ID" value="QJA46410.1"/>
    <property type="molecule type" value="Genomic_DNA"/>
</dbReference>
<protein>
    <submittedName>
        <fullName evidence="1">Uncharacterized protein</fullName>
    </submittedName>
</protein>
<name>A0A6H1ZGT4_9ZZZZ</name>
<dbReference type="EMBL" id="MT144592">
    <property type="protein sequence ID" value="QJH93816.1"/>
    <property type="molecule type" value="Genomic_DNA"/>
</dbReference>
<proteinExistence type="predicted"/>
<accession>A0A6H1ZGT4</accession>
<sequence length="55" mass="6464">MKKLDNKRTKYRSLMDFAVLGRADEEIDLKTLIAVRKQKKKHNKPVERIAGILRV</sequence>
<dbReference type="AlphaFoldDB" id="A0A6H1ZGT4"/>
<organism evidence="1">
    <name type="scientific">viral metagenome</name>
    <dbReference type="NCBI Taxonomy" id="1070528"/>
    <lineage>
        <taxon>unclassified sequences</taxon>
        <taxon>metagenomes</taxon>
        <taxon>organismal metagenomes</taxon>
    </lineage>
</organism>
<reference evidence="1" key="1">
    <citation type="submission" date="2020-03" db="EMBL/GenBank/DDBJ databases">
        <title>The deep terrestrial virosphere.</title>
        <authorList>
            <person name="Holmfeldt K."/>
            <person name="Nilsson E."/>
            <person name="Simone D."/>
            <person name="Lopez-Fernandez M."/>
            <person name="Wu X."/>
            <person name="de Brujin I."/>
            <person name="Lundin D."/>
            <person name="Andersson A."/>
            <person name="Bertilsson S."/>
            <person name="Dopson M."/>
        </authorList>
    </citation>
    <scope>NUCLEOTIDE SEQUENCE</scope>
    <source>
        <strain evidence="1">TM448A00411</strain>
        <strain evidence="2">TM448B00141</strain>
    </source>
</reference>
<gene>
    <name evidence="1" type="ORF">TM448A00411_0012</name>
    <name evidence="2" type="ORF">TM448B00141_0002</name>
</gene>